<gene>
    <name evidence="2" type="ORF">AOQ84DRAFT_381224</name>
</gene>
<sequence length="348" mass="37904">MENNDLEDRVKRGLTAADKAIAEHRKRLTSTAEDELPEPSSSRTSDEYDMVEEISQGNPTSASPPIPIYYFPGTWTDAYTSTRQATQNIVSATSGFAHAIVGSGIRQAGNAVVRATLVTGARVAGKAVDVMGPAVGRIGGSTVEKGLENLGSRVLGQERMEKQKARFANRRKKTPPHPEDSPIAMVFADENRLPHQEHARAIMQKRRDTSLANEEPHGRSWTTRGSKGRFGRPSSCTYKEREVGQPFDYTGSDEDSEDGLEMRSGNLIDPVDLNERTPPAAEWKNRKVSGFDESQDAFVGQSTVEDGDLLLDILEDAKPVLSGPDSVPAHAREPTKYTSPYAPSPPSG</sequence>
<protein>
    <submittedName>
        <fullName evidence="2">Uncharacterized protein</fullName>
    </submittedName>
</protein>
<evidence type="ECO:0000256" key="1">
    <source>
        <dbReference type="SAM" id="MobiDB-lite"/>
    </source>
</evidence>
<feature type="compositionally biased region" description="Basic and acidic residues" evidence="1">
    <location>
        <begin position="205"/>
        <end position="218"/>
    </location>
</feature>
<evidence type="ECO:0000313" key="2">
    <source>
        <dbReference type="EMBL" id="OCL03835.1"/>
    </source>
</evidence>
<feature type="region of interest" description="Disordered" evidence="1">
    <location>
        <begin position="1"/>
        <end position="48"/>
    </location>
</feature>
<accession>A0A8E2ES42</accession>
<dbReference type="Proteomes" id="UP000250140">
    <property type="component" value="Unassembled WGS sequence"/>
</dbReference>
<name>A0A8E2ES42_9PEZI</name>
<keyword evidence="3" id="KW-1185">Reference proteome</keyword>
<organism evidence="2 3">
    <name type="scientific">Glonium stellatum</name>
    <dbReference type="NCBI Taxonomy" id="574774"/>
    <lineage>
        <taxon>Eukaryota</taxon>
        <taxon>Fungi</taxon>
        <taxon>Dikarya</taxon>
        <taxon>Ascomycota</taxon>
        <taxon>Pezizomycotina</taxon>
        <taxon>Dothideomycetes</taxon>
        <taxon>Pleosporomycetidae</taxon>
        <taxon>Gloniales</taxon>
        <taxon>Gloniaceae</taxon>
        <taxon>Glonium</taxon>
    </lineage>
</organism>
<evidence type="ECO:0000313" key="3">
    <source>
        <dbReference type="Proteomes" id="UP000250140"/>
    </source>
</evidence>
<feature type="region of interest" description="Disordered" evidence="1">
    <location>
        <begin position="205"/>
        <end position="279"/>
    </location>
</feature>
<dbReference type="EMBL" id="KV750671">
    <property type="protein sequence ID" value="OCL03835.1"/>
    <property type="molecule type" value="Genomic_DNA"/>
</dbReference>
<reference evidence="2 3" key="1">
    <citation type="journal article" date="2016" name="Nat. Commun.">
        <title>Ectomycorrhizal ecology is imprinted in the genome of the dominant symbiotic fungus Cenococcum geophilum.</title>
        <authorList>
            <consortium name="DOE Joint Genome Institute"/>
            <person name="Peter M."/>
            <person name="Kohler A."/>
            <person name="Ohm R.A."/>
            <person name="Kuo A."/>
            <person name="Krutzmann J."/>
            <person name="Morin E."/>
            <person name="Arend M."/>
            <person name="Barry K.W."/>
            <person name="Binder M."/>
            <person name="Choi C."/>
            <person name="Clum A."/>
            <person name="Copeland A."/>
            <person name="Grisel N."/>
            <person name="Haridas S."/>
            <person name="Kipfer T."/>
            <person name="LaButti K."/>
            <person name="Lindquist E."/>
            <person name="Lipzen A."/>
            <person name="Maire R."/>
            <person name="Meier B."/>
            <person name="Mihaltcheva S."/>
            <person name="Molinier V."/>
            <person name="Murat C."/>
            <person name="Poggeler S."/>
            <person name="Quandt C.A."/>
            <person name="Sperisen C."/>
            <person name="Tritt A."/>
            <person name="Tisserant E."/>
            <person name="Crous P.W."/>
            <person name="Henrissat B."/>
            <person name="Nehls U."/>
            <person name="Egli S."/>
            <person name="Spatafora J.W."/>
            <person name="Grigoriev I.V."/>
            <person name="Martin F.M."/>
        </authorList>
    </citation>
    <scope>NUCLEOTIDE SEQUENCE [LARGE SCALE GENOMIC DNA]</scope>
    <source>
        <strain evidence="2 3">CBS 207.34</strain>
    </source>
</reference>
<feature type="compositionally biased region" description="Basic and acidic residues" evidence="1">
    <location>
        <begin position="1"/>
        <end position="11"/>
    </location>
</feature>
<dbReference type="AlphaFoldDB" id="A0A8E2ES42"/>
<feature type="region of interest" description="Disordered" evidence="1">
    <location>
        <begin position="319"/>
        <end position="348"/>
    </location>
</feature>
<proteinExistence type="predicted"/>